<evidence type="ECO:0000256" key="2">
    <source>
        <dbReference type="ARBA" id="ARBA00022448"/>
    </source>
</evidence>
<sequence length="217" mass="24092">MASASFRDSMNSLGWSRRDPDVPVNTSSSTPILTRLQSLNPFSSGGYVRLPTTENPGAPLPAPTRREEEEGWFALSRWDRLLVFGGLNLAALAMFATCFALMFTPIFVLKPRKFAILWTMGSVLFLVSWAVMMGPIQYVQHLVSGPRLPFTAAYFGSIALTLYFSLGLHNTPLTFISSIAQLVCLLWYLISYFPMGSTGLRFAARFGGNRVTAWMND</sequence>
<feature type="transmembrane region" description="Helical" evidence="8">
    <location>
        <begin position="148"/>
        <end position="166"/>
    </location>
</feature>
<dbReference type="InterPro" id="IPR007305">
    <property type="entry name" value="Vesicle_transpt_Got1/SFT2"/>
</dbReference>
<dbReference type="GO" id="GO:0016192">
    <property type="term" value="P:vesicle-mediated transport"/>
    <property type="evidence" value="ECO:0007669"/>
    <property type="project" value="InterPro"/>
</dbReference>
<keyword evidence="8" id="KW-0333">Golgi apparatus</keyword>
<dbReference type="PANTHER" id="PTHR23137:SF36">
    <property type="entry name" value="VESICLE TRANSPORT PROTEIN SFT2C"/>
    <property type="match status" value="1"/>
</dbReference>
<organism evidence="9 10">
    <name type="scientific">Glonium stellatum</name>
    <dbReference type="NCBI Taxonomy" id="574774"/>
    <lineage>
        <taxon>Eukaryota</taxon>
        <taxon>Fungi</taxon>
        <taxon>Dikarya</taxon>
        <taxon>Ascomycota</taxon>
        <taxon>Pezizomycotina</taxon>
        <taxon>Dothideomycetes</taxon>
        <taxon>Pleosporomycetidae</taxon>
        <taxon>Gloniales</taxon>
        <taxon>Gloniaceae</taxon>
        <taxon>Glonium</taxon>
    </lineage>
</organism>
<keyword evidence="2 8" id="KW-0813">Transport</keyword>
<evidence type="ECO:0000256" key="4">
    <source>
        <dbReference type="ARBA" id="ARBA00022927"/>
    </source>
</evidence>
<keyword evidence="6 8" id="KW-0472">Membrane</keyword>
<reference evidence="9 10" key="1">
    <citation type="journal article" date="2016" name="Nat. Commun.">
        <title>Ectomycorrhizal ecology is imprinted in the genome of the dominant symbiotic fungus Cenococcum geophilum.</title>
        <authorList>
            <consortium name="DOE Joint Genome Institute"/>
            <person name="Peter M."/>
            <person name="Kohler A."/>
            <person name="Ohm R.A."/>
            <person name="Kuo A."/>
            <person name="Krutzmann J."/>
            <person name="Morin E."/>
            <person name="Arend M."/>
            <person name="Barry K.W."/>
            <person name="Binder M."/>
            <person name="Choi C."/>
            <person name="Clum A."/>
            <person name="Copeland A."/>
            <person name="Grisel N."/>
            <person name="Haridas S."/>
            <person name="Kipfer T."/>
            <person name="LaButti K."/>
            <person name="Lindquist E."/>
            <person name="Lipzen A."/>
            <person name="Maire R."/>
            <person name="Meier B."/>
            <person name="Mihaltcheva S."/>
            <person name="Molinier V."/>
            <person name="Murat C."/>
            <person name="Poggeler S."/>
            <person name="Quandt C.A."/>
            <person name="Sperisen C."/>
            <person name="Tritt A."/>
            <person name="Tisserant E."/>
            <person name="Crous P.W."/>
            <person name="Henrissat B."/>
            <person name="Nehls U."/>
            <person name="Egli S."/>
            <person name="Spatafora J.W."/>
            <person name="Grigoriev I.V."/>
            <person name="Martin F.M."/>
        </authorList>
    </citation>
    <scope>NUCLEOTIDE SEQUENCE [LARGE SCALE GENOMIC DNA]</scope>
    <source>
        <strain evidence="9 10">CBS 207.34</strain>
    </source>
</reference>
<gene>
    <name evidence="9" type="ORF">AOQ84DRAFT_8574</name>
</gene>
<dbReference type="Proteomes" id="UP000250140">
    <property type="component" value="Unassembled WGS sequence"/>
</dbReference>
<comment type="similarity">
    <text evidence="7 8">Belongs to the SFT2 family.</text>
</comment>
<dbReference type="AlphaFoldDB" id="A0A8E2JUI4"/>
<evidence type="ECO:0000256" key="1">
    <source>
        <dbReference type="ARBA" id="ARBA00004141"/>
    </source>
</evidence>
<dbReference type="OrthoDB" id="660759at2759"/>
<evidence type="ECO:0000256" key="6">
    <source>
        <dbReference type="ARBA" id="ARBA00023136"/>
    </source>
</evidence>
<comment type="function">
    <text evidence="8">Nonessential protein required for the fusion of transport vesicles derived from the endocytic pathway with the Golgi complex.</text>
</comment>
<keyword evidence="5 8" id="KW-1133">Transmembrane helix</keyword>
<protein>
    <recommendedName>
        <fullName evidence="8">Protein transport protein SFT2</fullName>
    </recommendedName>
</protein>
<keyword evidence="3 8" id="KW-0812">Transmembrane</keyword>
<dbReference type="Pfam" id="PF04178">
    <property type="entry name" value="Got1"/>
    <property type="match status" value="1"/>
</dbReference>
<comment type="subcellular location">
    <subcellularLocation>
        <location evidence="8">Golgi apparatus membrane</location>
        <topology evidence="8">Multi-pass membrane protein</topology>
    </subcellularLocation>
    <subcellularLocation>
        <location evidence="1">Membrane</location>
        <topology evidence="1">Multi-pass membrane protein</topology>
    </subcellularLocation>
</comment>
<dbReference type="PANTHER" id="PTHR23137">
    <property type="entry name" value="VESICLE TRANSPORT PROTEIN-RELATED"/>
    <property type="match status" value="1"/>
</dbReference>
<keyword evidence="4 8" id="KW-0653">Protein transport</keyword>
<accession>A0A8E2JUI4</accession>
<evidence type="ECO:0000256" key="7">
    <source>
        <dbReference type="ARBA" id="ARBA00025800"/>
    </source>
</evidence>
<dbReference type="GO" id="GO:0015031">
    <property type="term" value="P:protein transport"/>
    <property type="evidence" value="ECO:0007669"/>
    <property type="project" value="UniProtKB-KW"/>
</dbReference>
<dbReference type="InterPro" id="IPR011691">
    <property type="entry name" value="Vesicle_transpt_SFT2"/>
</dbReference>
<evidence type="ECO:0000313" key="10">
    <source>
        <dbReference type="Proteomes" id="UP000250140"/>
    </source>
</evidence>
<feature type="transmembrane region" description="Helical" evidence="8">
    <location>
        <begin position="115"/>
        <end position="136"/>
    </location>
</feature>
<feature type="transmembrane region" description="Helical" evidence="8">
    <location>
        <begin position="172"/>
        <end position="193"/>
    </location>
</feature>
<evidence type="ECO:0000313" key="9">
    <source>
        <dbReference type="EMBL" id="OCL09993.1"/>
    </source>
</evidence>
<keyword evidence="10" id="KW-1185">Reference proteome</keyword>
<dbReference type="EMBL" id="KV749323">
    <property type="protein sequence ID" value="OCL09993.1"/>
    <property type="molecule type" value="Genomic_DNA"/>
</dbReference>
<evidence type="ECO:0000256" key="5">
    <source>
        <dbReference type="ARBA" id="ARBA00022989"/>
    </source>
</evidence>
<evidence type="ECO:0000256" key="3">
    <source>
        <dbReference type="ARBA" id="ARBA00022692"/>
    </source>
</evidence>
<evidence type="ECO:0000256" key="8">
    <source>
        <dbReference type="RuleBase" id="RU363111"/>
    </source>
</evidence>
<name>A0A8E2JUI4_9PEZI</name>
<proteinExistence type="inferred from homology"/>
<feature type="transmembrane region" description="Helical" evidence="8">
    <location>
        <begin position="81"/>
        <end position="103"/>
    </location>
</feature>
<dbReference type="GO" id="GO:0000139">
    <property type="term" value="C:Golgi membrane"/>
    <property type="evidence" value="ECO:0007669"/>
    <property type="project" value="UniProtKB-SubCell"/>
</dbReference>